<dbReference type="Proteomes" id="UP000398389">
    <property type="component" value="Unassembled WGS sequence"/>
</dbReference>
<dbReference type="InterPro" id="IPR024705">
    <property type="entry name" value="Ssp411"/>
</dbReference>
<dbReference type="OrthoDB" id="1923667at2759"/>
<evidence type="ECO:0000259" key="1">
    <source>
        <dbReference type="Pfam" id="PF03190"/>
    </source>
</evidence>
<dbReference type="PANTHER" id="PTHR42899">
    <property type="entry name" value="SPERMATOGENESIS-ASSOCIATED PROTEIN 20"/>
    <property type="match status" value="1"/>
</dbReference>
<dbReference type="InterPro" id="IPR036249">
    <property type="entry name" value="Thioredoxin-like_sf"/>
</dbReference>
<accession>A0A5E8B4Z7</accession>
<dbReference type="SUPFAM" id="SSF48208">
    <property type="entry name" value="Six-hairpin glycosidases"/>
    <property type="match status" value="1"/>
</dbReference>
<dbReference type="RefSeq" id="XP_031851913.1">
    <property type="nucleotide sequence ID" value="XM_031996022.1"/>
</dbReference>
<dbReference type="GO" id="GO:0005975">
    <property type="term" value="P:carbohydrate metabolic process"/>
    <property type="evidence" value="ECO:0007669"/>
    <property type="project" value="InterPro"/>
</dbReference>
<dbReference type="GeneID" id="43580122"/>
<reference evidence="2 3" key="1">
    <citation type="submission" date="2019-09" db="EMBL/GenBank/DDBJ databases">
        <authorList>
            <person name="Brejova B."/>
        </authorList>
    </citation>
    <scope>NUCLEOTIDE SEQUENCE [LARGE SCALE GENOMIC DNA]</scope>
</reference>
<dbReference type="Pfam" id="PF03190">
    <property type="entry name" value="Thioredox_DsbH"/>
    <property type="match status" value="1"/>
</dbReference>
<gene>
    <name evidence="2" type="ORF">SAPINGB_P001299</name>
</gene>
<feature type="domain" description="Spermatogenesis-associated protein 20-like TRX" evidence="1">
    <location>
        <begin position="40"/>
        <end position="212"/>
    </location>
</feature>
<dbReference type="InterPro" id="IPR004879">
    <property type="entry name" value="Ssp411-like_TRX"/>
</dbReference>
<dbReference type="EMBL" id="CABVLU010000001">
    <property type="protein sequence ID" value="VVT46610.1"/>
    <property type="molecule type" value="Genomic_DNA"/>
</dbReference>
<name>A0A5E8B4Z7_9ASCO</name>
<dbReference type="Gene3D" id="1.50.10.20">
    <property type="match status" value="1"/>
</dbReference>
<dbReference type="PANTHER" id="PTHR42899:SF1">
    <property type="entry name" value="SPERMATOGENESIS-ASSOCIATED PROTEIN 20"/>
    <property type="match status" value="1"/>
</dbReference>
<sequence length="861" mass="95565">MIRLQKLIPRTQISLGSRTSLLPTARRFATSSSQIPTLKNALGSSQSPFLRAQAGSPVAWQEWSPEILNLASTFNRPIFLAIGYAASHWCRVMNHESFSDPAIADLINANFVPVRVDRDERRDVDLLYSMYYEATTGQTGWPLNVFLDPNSLAPFFGGMYWPSAASVERLASTNPQVAAPASLESVLSGVSTTWASSGDKCVESANAIKERLLELYRLQNGSEKADLSLSVFEDVWNHFDDSFDLNYGGFSQAPKFLCPHNLSFMLKYSHLLTPPPEVRAQQPEWKHKHDLDAKGMASFTLESIGKGATKDQIGLGFHHYSVTDDWSLPHFEKLLIDQALILSAYMYAYQADPQKNAFSLEYIRDLVDYMSTSTSEGGLLTPDGGLVASIFPDSKPIAGAHHRDADELASAAAQHSYPLVEGAYYVWQADDFSRALPKRTESDLAGAYYNVREGGNINEQFDVRHKLAYQNTLYRSMDFEELGRYFGMPASRAEKQIKEANAKLRKYRRETRDHPEVDQRAFAGWNGAAINSLAHTALALLKTPTKEGLETDELVSLGQKALGTAETIAQFVYDKLFDPKKATLQRYYLDGKASSTPGMNDDYAYMIQGLISLYTATFDTRYLDFAKRLQDAQLVNFWDTERGAFFYSDATLASNSHLFLRFKQSFDAAEPSSNGVSAENLLKLSGLLHDTFYCSKVGEIVACYAKDIAAQPFGYCSMLGAVAARLRETSSSGALTSVIVVGGENESDQDDLALHNVRQKLYDIFAKTETPGAEVEEKAIDNASSNDAVVRVSSIVPTLTILRLRSSDVERYFEPYGNALYGALADKYSTGPVHYIVSRNFTLTDPVSSLEDVVELLFKSK</sequence>
<keyword evidence="3" id="KW-1185">Reference proteome</keyword>
<dbReference type="AlphaFoldDB" id="A0A5E8B4Z7"/>
<evidence type="ECO:0000313" key="3">
    <source>
        <dbReference type="Proteomes" id="UP000398389"/>
    </source>
</evidence>
<dbReference type="InterPro" id="IPR008928">
    <property type="entry name" value="6-hairpin_glycosidase_sf"/>
</dbReference>
<evidence type="ECO:0000313" key="2">
    <source>
        <dbReference type="EMBL" id="VVT46610.1"/>
    </source>
</evidence>
<organism evidence="2 3">
    <name type="scientific">Magnusiomyces paraingens</name>
    <dbReference type="NCBI Taxonomy" id="2606893"/>
    <lineage>
        <taxon>Eukaryota</taxon>
        <taxon>Fungi</taxon>
        <taxon>Dikarya</taxon>
        <taxon>Ascomycota</taxon>
        <taxon>Saccharomycotina</taxon>
        <taxon>Dipodascomycetes</taxon>
        <taxon>Dipodascales</taxon>
        <taxon>Dipodascaceae</taxon>
        <taxon>Magnusiomyces</taxon>
    </lineage>
</organism>
<proteinExistence type="predicted"/>
<protein>
    <recommendedName>
        <fullName evidence="1">Spermatogenesis-associated protein 20-like TRX domain-containing protein</fullName>
    </recommendedName>
</protein>
<dbReference type="SUPFAM" id="SSF52833">
    <property type="entry name" value="Thioredoxin-like"/>
    <property type="match status" value="1"/>
</dbReference>
<dbReference type="Gene3D" id="3.40.30.10">
    <property type="entry name" value="Glutaredoxin"/>
    <property type="match status" value="1"/>
</dbReference>